<dbReference type="HOGENOM" id="CLU_1110682_0_0_11"/>
<gene>
    <name evidence="1" type="ordered locus">RSal33209_0347</name>
</gene>
<evidence type="ECO:0000313" key="1">
    <source>
        <dbReference type="EMBL" id="ABY22102.1"/>
    </source>
</evidence>
<organism evidence="1 2">
    <name type="scientific">Renibacterium salmoninarum (strain ATCC 33209 / DSM 20767 / JCM 11484 / NBRC 15589 / NCIMB 2235)</name>
    <dbReference type="NCBI Taxonomy" id="288705"/>
    <lineage>
        <taxon>Bacteria</taxon>
        <taxon>Bacillati</taxon>
        <taxon>Actinomycetota</taxon>
        <taxon>Actinomycetes</taxon>
        <taxon>Micrococcales</taxon>
        <taxon>Micrococcaceae</taxon>
        <taxon>Renibacterium</taxon>
    </lineage>
</organism>
<name>A9WKU4_RENSM</name>
<dbReference type="RefSeq" id="WP_012243810.1">
    <property type="nucleotide sequence ID" value="NC_010168.1"/>
</dbReference>
<reference evidence="2" key="1">
    <citation type="journal article" date="2008" name="J. Bacteriol.">
        <title>Genome sequence of the fish pathogen Renibacterium salmoninarum suggests reductive evolution away from an environmental Arthrobacter ancestor.</title>
        <authorList>
            <person name="Wiens G.D."/>
            <person name="Rockey D.D."/>
            <person name="Wu Z."/>
            <person name="Chang J."/>
            <person name="Levy R."/>
            <person name="Crane S."/>
            <person name="Chen D.S."/>
            <person name="Capri G.R."/>
            <person name="Burnett J.R."/>
            <person name="Sudheesh P.S."/>
            <person name="Schipma M.J."/>
            <person name="Burd H."/>
            <person name="Bhattacharyya A."/>
            <person name="Rhodes L.D."/>
            <person name="Kaul R."/>
            <person name="Strom M.S."/>
        </authorList>
    </citation>
    <scope>NUCLEOTIDE SEQUENCE [LARGE SCALE GENOMIC DNA]</scope>
    <source>
        <strain evidence="2">ATCC 33209 / DSM 20767 / JCM 11484 / NBRC 15589 / NCIMB 2235</strain>
    </source>
</reference>
<proteinExistence type="predicted"/>
<dbReference type="EMBL" id="CP000910">
    <property type="protein sequence ID" value="ABY22102.1"/>
    <property type="molecule type" value="Genomic_DNA"/>
</dbReference>
<sequence length="250" mass="26751">MFGRYAADWSSFDERLCAVAAAASTELSSAPEEALEGFGARVETVLSRLDPAEIKATWAEIEDLGMSSIFGKLDPDWATGILRSASAAVRVLISGNQGKACSRIQLGLDGADGSLAAQSGSTKPMSFDREIRFVQFQTQLLWNVLQPLLPVEEALTATKESYLPIVERITPVSQLHAALASAIVAHPHWSTAEALSSLLDLPADLAATVHQESANLRIRVEVLRASDGESLHWAGRWSVANGQLSALKTG</sequence>
<accession>A9WKU4</accession>
<dbReference type="AlphaFoldDB" id="A9WKU4"/>
<keyword evidence="2" id="KW-1185">Reference proteome</keyword>
<dbReference type="KEGG" id="rsa:RSal33209_0347"/>
<evidence type="ECO:0000313" key="2">
    <source>
        <dbReference type="Proteomes" id="UP000002007"/>
    </source>
</evidence>
<dbReference type="STRING" id="288705.RSal33209_0347"/>
<dbReference type="Proteomes" id="UP000002007">
    <property type="component" value="Chromosome"/>
</dbReference>
<protein>
    <submittedName>
        <fullName evidence="1">Hypothetical membrane protein</fullName>
    </submittedName>
</protein>